<dbReference type="Proteomes" id="UP001597511">
    <property type="component" value="Unassembled WGS sequence"/>
</dbReference>
<protein>
    <submittedName>
        <fullName evidence="8">C40 family peptidase</fullName>
    </submittedName>
</protein>
<evidence type="ECO:0000313" key="8">
    <source>
        <dbReference type="EMBL" id="MFD2919435.1"/>
    </source>
</evidence>
<dbReference type="PANTHER" id="PTHR47360:SF1">
    <property type="entry name" value="ENDOPEPTIDASE NLPC-RELATED"/>
    <property type="match status" value="1"/>
</dbReference>
<dbReference type="PROSITE" id="PS51257">
    <property type="entry name" value="PROKAR_LIPOPROTEIN"/>
    <property type="match status" value="1"/>
</dbReference>
<name>A0ABW6A4N0_9BACT</name>
<keyword evidence="2" id="KW-0645">Protease</keyword>
<keyword evidence="5" id="KW-0788">Thiol protease</keyword>
<evidence type="ECO:0000256" key="4">
    <source>
        <dbReference type="ARBA" id="ARBA00022801"/>
    </source>
</evidence>
<sequence length="244" mass="26820">MIKKIIIPLVAIVSLASCSTLRPLDANNNRTVAEKKETKPTKEVKFLNDINVSSGTVSTTAVPSHTKAKTVPTSNAGTSAKERMKLTGAFDKTAAVESVSDVQLKYSILLDMEVENLVGMNLLDHVDEWYGTRYRLGGTSKAGIDCSAFVQAVYLSAFGLMVPRTAREQHAYARKISTTELKEGDLVFFNTGRGVSHVGIYLRNNKFIHASVSQGVVVSDMYESYYLKRYLGAGRIEKQEAMLK</sequence>
<proteinExistence type="inferred from homology"/>
<evidence type="ECO:0000256" key="6">
    <source>
        <dbReference type="SAM" id="MobiDB-lite"/>
    </source>
</evidence>
<evidence type="ECO:0000256" key="1">
    <source>
        <dbReference type="ARBA" id="ARBA00007074"/>
    </source>
</evidence>
<dbReference type="Pfam" id="PF00877">
    <property type="entry name" value="NLPC_P60"/>
    <property type="match status" value="1"/>
</dbReference>
<keyword evidence="3" id="KW-0732">Signal</keyword>
<keyword evidence="4" id="KW-0378">Hydrolase</keyword>
<accession>A0ABW6A4N0</accession>
<feature type="region of interest" description="Disordered" evidence="6">
    <location>
        <begin position="56"/>
        <end position="78"/>
    </location>
</feature>
<evidence type="ECO:0000256" key="5">
    <source>
        <dbReference type="ARBA" id="ARBA00022807"/>
    </source>
</evidence>
<dbReference type="Gene3D" id="3.90.1720.10">
    <property type="entry name" value="endopeptidase domain like (from Nostoc punctiforme)"/>
    <property type="match status" value="1"/>
</dbReference>
<gene>
    <name evidence="8" type="ORF">ACFS6H_06955</name>
</gene>
<dbReference type="SUPFAM" id="SSF54001">
    <property type="entry name" value="Cysteine proteinases"/>
    <property type="match status" value="1"/>
</dbReference>
<reference evidence="9" key="1">
    <citation type="journal article" date="2019" name="Int. J. Syst. Evol. Microbiol.">
        <title>The Global Catalogue of Microorganisms (GCM) 10K type strain sequencing project: providing services to taxonomists for standard genome sequencing and annotation.</title>
        <authorList>
            <consortium name="The Broad Institute Genomics Platform"/>
            <consortium name="The Broad Institute Genome Sequencing Center for Infectious Disease"/>
            <person name="Wu L."/>
            <person name="Ma J."/>
        </authorList>
    </citation>
    <scope>NUCLEOTIDE SEQUENCE [LARGE SCALE GENOMIC DNA]</scope>
    <source>
        <strain evidence="9">KCTC 23299</strain>
    </source>
</reference>
<dbReference type="InterPro" id="IPR052062">
    <property type="entry name" value="Murein_DD/LD_carboxypeptidase"/>
</dbReference>
<organism evidence="8 9">
    <name type="scientific">Terrimonas rubra</name>
    <dbReference type="NCBI Taxonomy" id="1035890"/>
    <lineage>
        <taxon>Bacteria</taxon>
        <taxon>Pseudomonadati</taxon>
        <taxon>Bacteroidota</taxon>
        <taxon>Chitinophagia</taxon>
        <taxon>Chitinophagales</taxon>
        <taxon>Chitinophagaceae</taxon>
        <taxon>Terrimonas</taxon>
    </lineage>
</organism>
<comment type="caution">
    <text evidence="8">The sequence shown here is derived from an EMBL/GenBank/DDBJ whole genome shotgun (WGS) entry which is preliminary data.</text>
</comment>
<dbReference type="RefSeq" id="WP_386096619.1">
    <property type="nucleotide sequence ID" value="NZ_JBHUOZ010000001.1"/>
</dbReference>
<keyword evidence="9" id="KW-1185">Reference proteome</keyword>
<dbReference type="InterPro" id="IPR038765">
    <property type="entry name" value="Papain-like_cys_pep_sf"/>
</dbReference>
<dbReference type="PANTHER" id="PTHR47360">
    <property type="entry name" value="MUREIN DD-ENDOPEPTIDASE MEPS/MUREIN LD-CARBOXYPEPTIDASE"/>
    <property type="match status" value="1"/>
</dbReference>
<evidence type="ECO:0000256" key="3">
    <source>
        <dbReference type="ARBA" id="ARBA00022729"/>
    </source>
</evidence>
<evidence type="ECO:0000313" key="9">
    <source>
        <dbReference type="Proteomes" id="UP001597511"/>
    </source>
</evidence>
<evidence type="ECO:0000259" key="7">
    <source>
        <dbReference type="PROSITE" id="PS51935"/>
    </source>
</evidence>
<dbReference type="InterPro" id="IPR000064">
    <property type="entry name" value="NLP_P60_dom"/>
</dbReference>
<evidence type="ECO:0000256" key="2">
    <source>
        <dbReference type="ARBA" id="ARBA00022670"/>
    </source>
</evidence>
<comment type="similarity">
    <text evidence="1">Belongs to the peptidase C40 family.</text>
</comment>
<dbReference type="PROSITE" id="PS51935">
    <property type="entry name" value="NLPC_P60"/>
    <property type="match status" value="1"/>
</dbReference>
<feature type="domain" description="NlpC/P60" evidence="7">
    <location>
        <begin position="116"/>
        <end position="237"/>
    </location>
</feature>
<dbReference type="EMBL" id="JBHUOZ010000001">
    <property type="protein sequence ID" value="MFD2919435.1"/>
    <property type="molecule type" value="Genomic_DNA"/>
</dbReference>